<feature type="compositionally biased region" description="Basic and acidic residues" evidence="1">
    <location>
        <begin position="30"/>
        <end position="42"/>
    </location>
</feature>
<comment type="caution">
    <text evidence="2">The sequence shown here is derived from an EMBL/GenBank/DDBJ whole genome shotgun (WGS) entry which is preliminary data.</text>
</comment>
<protein>
    <submittedName>
        <fullName evidence="2">Uncharacterized protein</fullName>
    </submittedName>
</protein>
<feature type="compositionally biased region" description="Basic and acidic residues" evidence="1">
    <location>
        <begin position="1"/>
        <end position="13"/>
    </location>
</feature>
<organism evidence="2 3">
    <name type="scientific">Cryptococcus tetragattii IND107</name>
    <dbReference type="NCBI Taxonomy" id="1296105"/>
    <lineage>
        <taxon>Eukaryota</taxon>
        <taxon>Fungi</taxon>
        <taxon>Dikarya</taxon>
        <taxon>Basidiomycota</taxon>
        <taxon>Agaricomycotina</taxon>
        <taxon>Tremellomycetes</taxon>
        <taxon>Tremellales</taxon>
        <taxon>Cryptococcaceae</taxon>
        <taxon>Cryptococcus</taxon>
        <taxon>Cryptococcus gattii species complex</taxon>
    </lineage>
</organism>
<evidence type="ECO:0000313" key="3">
    <source>
        <dbReference type="Proteomes" id="UP000054399"/>
    </source>
</evidence>
<name>A0ABR3BMM7_9TREE</name>
<sequence>MDKQLTADEKVPEFAEYEPTLDPNAVETPPEFKELPKVHPFDRPASSAGPLRGAYNALTRTPPCVWVKNETTMDIVVRVTKPEPSIVLTKGNVGAATTGASLGVEGTTYKPPALQCTVSPGFSQQFPFWSWDQTKVSVRVEYNGNSQWYLLESGNLGKFRAPENGGLEVWGWGKELISKSHPAL</sequence>
<evidence type="ECO:0000313" key="2">
    <source>
        <dbReference type="EMBL" id="KAL0243507.1"/>
    </source>
</evidence>
<gene>
    <name evidence="2" type="ORF">I308_105473</name>
</gene>
<dbReference type="GeneID" id="91992328"/>
<reference evidence="2 3" key="2">
    <citation type="submission" date="2024-01" db="EMBL/GenBank/DDBJ databases">
        <title>Comparative genomics of Cryptococcus and Kwoniella reveals pathogenesis evolution and contrasting modes of karyotype evolution via chromosome fusion or intercentromeric recombination.</title>
        <authorList>
            <person name="Coelho M.A."/>
            <person name="David-Palma M."/>
            <person name="Shea T."/>
            <person name="Bowers K."/>
            <person name="Mcginley-Smith S."/>
            <person name="Mohammad A.W."/>
            <person name="Gnirke A."/>
            <person name="Yurkov A.M."/>
            <person name="Nowrousian M."/>
            <person name="Sun S."/>
            <person name="Cuomo C.A."/>
            <person name="Heitman J."/>
        </authorList>
    </citation>
    <scope>NUCLEOTIDE SEQUENCE [LARGE SCALE GENOMIC DNA]</scope>
    <source>
        <strain evidence="2 3">IND107</strain>
    </source>
</reference>
<dbReference type="RefSeq" id="XP_066611874.1">
    <property type="nucleotide sequence ID" value="XM_066759928.1"/>
</dbReference>
<reference evidence="3" key="1">
    <citation type="submission" date="2015-01" db="EMBL/GenBank/DDBJ databases">
        <title>The Genome Sequence of Cryptococcus gattii MMRL2647.</title>
        <authorList>
            <consortium name="The Broad Institute Genomics Platform"/>
            <person name="Cuomo C."/>
            <person name="Litvintseva A."/>
            <person name="Chen Y."/>
            <person name="Heitman J."/>
            <person name="Sun S."/>
            <person name="Springer D."/>
            <person name="Dromer F."/>
            <person name="Young S."/>
            <person name="Zeng Q."/>
            <person name="Gargeya S."/>
            <person name="Abouelleil A."/>
            <person name="Alvarado L."/>
            <person name="Chapman S.B."/>
            <person name="Gainer-Dewar J."/>
            <person name="Goldberg J."/>
            <person name="Griggs A."/>
            <person name="Gujja S."/>
            <person name="Hansen M."/>
            <person name="Howarth C."/>
            <person name="Imamovic A."/>
            <person name="Larimer J."/>
            <person name="Murphy C."/>
            <person name="Naylor J."/>
            <person name="Pearson M."/>
            <person name="Priest M."/>
            <person name="Roberts A."/>
            <person name="Saif S."/>
            <person name="Shea T."/>
            <person name="Sykes S."/>
            <person name="Wortman J."/>
            <person name="Nusbaum C."/>
            <person name="Birren B."/>
        </authorList>
    </citation>
    <scope>NUCLEOTIDE SEQUENCE [LARGE SCALE GENOMIC DNA]</scope>
    <source>
        <strain evidence="3">IND107</strain>
    </source>
</reference>
<feature type="region of interest" description="Disordered" evidence="1">
    <location>
        <begin position="1"/>
        <end position="54"/>
    </location>
</feature>
<keyword evidence="3" id="KW-1185">Reference proteome</keyword>
<dbReference type="Proteomes" id="UP000054399">
    <property type="component" value="Unassembled WGS sequence"/>
</dbReference>
<accession>A0ABR3BMM7</accession>
<proteinExistence type="predicted"/>
<dbReference type="EMBL" id="ATAM02000010">
    <property type="protein sequence ID" value="KAL0243507.1"/>
    <property type="molecule type" value="Genomic_DNA"/>
</dbReference>
<evidence type="ECO:0000256" key="1">
    <source>
        <dbReference type="SAM" id="MobiDB-lite"/>
    </source>
</evidence>